<sequence>MRTFPRKRQPFPEDFSKRTENFQSGRYAKRRCWHKDLIDLFLTVKLEIQEAGLNLKCSP</sequence>
<dbReference type="AlphaFoldDB" id="N1UBL6"/>
<accession>N1UBL6</accession>
<dbReference type="EMBL" id="AHMI02000073">
    <property type="protein sequence ID" value="EMY15606.1"/>
    <property type="molecule type" value="Genomic_DNA"/>
</dbReference>
<evidence type="ECO:0000313" key="2">
    <source>
        <dbReference type="Proteomes" id="UP000012249"/>
    </source>
</evidence>
<reference evidence="1 2" key="1">
    <citation type="submission" date="2013-02" db="EMBL/GenBank/DDBJ databases">
        <authorList>
            <person name="Harkins D.M."/>
            <person name="Durkin A.S."/>
            <person name="Brinkac L.M."/>
            <person name="Haft D.H."/>
            <person name="Selengut J.D."/>
            <person name="Sanka R."/>
            <person name="DePew J."/>
            <person name="Purushe J."/>
            <person name="Haake D.A."/>
            <person name="Matsunaga J."/>
            <person name="Vinetz J.M."/>
            <person name="Sutton G.G."/>
            <person name="Nierman W.C."/>
            <person name="Fouts D.E."/>
        </authorList>
    </citation>
    <scope>NUCLEOTIDE SEQUENCE [LARGE SCALE GENOMIC DNA]</scope>
    <source>
        <strain evidence="1 2">Ecochallenge</strain>
    </source>
</reference>
<name>N1UBL6_9LEPT</name>
<evidence type="ECO:0000313" key="1">
    <source>
        <dbReference type="EMBL" id="EMY15606.1"/>
    </source>
</evidence>
<comment type="caution">
    <text evidence="1">The sequence shown here is derived from an EMBL/GenBank/DDBJ whole genome shotgun (WGS) entry which is preliminary data.</text>
</comment>
<organism evidence="1 2">
    <name type="scientific">Leptospira weilii str. Ecochallenge</name>
    <dbReference type="NCBI Taxonomy" id="1049986"/>
    <lineage>
        <taxon>Bacteria</taxon>
        <taxon>Pseudomonadati</taxon>
        <taxon>Spirochaetota</taxon>
        <taxon>Spirochaetia</taxon>
        <taxon>Leptospirales</taxon>
        <taxon>Leptospiraceae</taxon>
        <taxon>Leptospira</taxon>
    </lineage>
</organism>
<dbReference type="Proteomes" id="UP000012249">
    <property type="component" value="Unassembled WGS sequence"/>
</dbReference>
<gene>
    <name evidence="1" type="ORF">LEP1GSC043_4253</name>
</gene>
<protein>
    <submittedName>
        <fullName evidence="1">Uncharacterized protein</fullName>
    </submittedName>
</protein>
<proteinExistence type="predicted"/>